<dbReference type="PANTHER" id="PTHR45641">
    <property type="entry name" value="TETRATRICOPEPTIDE REPEAT PROTEIN (AFU_ORTHOLOGUE AFUA_6G03870)"/>
    <property type="match status" value="1"/>
</dbReference>
<dbReference type="PROSITE" id="PS50293">
    <property type="entry name" value="TPR_REGION"/>
    <property type="match status" value="3"/>
</dbReference>
<name>A0A818W0Q5_9BILA</name>
<protein>
    <recommendedName>
        <fullName evidence="9">UDP-N-acetylglucosamine--peptide N-acetylglucosaminyltransferase SPINDLY</fullName>
    </recommendedName>
</protein>
<sequence>PNHPSLATSYSNIGQVYNNMGDYSKALEFYEKAHKIYEKALPPNHPDLATSYNNIAAAYCHMDDHSKALESYEKAHKIFEKALPSNHPDLATSYSNIGVAYNNMGDHSKALDFYEKVLKIREKALPPNHPDSATSYNNIGLVYDDMGDYSKALEFYEKARKIYEKALPPNHPLLAISYNNIGMAYAGKGDYSKALPFLEKALVIYQKSLPPNHPNIVAVTNSIDDVKKEIKFVQMLNEDNPDVILVTSSQLNLTSSITSDKKNSNSDLNQCRTITNLLKNNNDEYAIIKNKKKVSSGIWLKFGLPARKKDKNSNQYDVIPNYSSCFKCFHTYRFIDSCTSSMRDHKRPQEISKGQQQLTLHHASPTLSASSSSSSSRSIILSQIIKQKKENIKKLFVQWVVTSMRPFQIISDSGLEVIMQECLNIGRELHMENVQVEQILCTDRTVRNELVKQAELERKGLQQLIFSCAQSGRLSISPDIWTDNYRKIVYLGATAHMVDEKFVYYSFDLFCTEFKDKKTGENILKLIQEQLSLYKVDEYMDLITFVTDRGSNFIKGLKQYRLMFCVVHRLNGILKKTFFQFPTTNKQTPTKSQSIVSNEMTPMKTSTVVQQPSPEIMLNDDQIDEEEKIALEEWNDEDDDAETIDYSMLNLSSIPWNAQEIIETIRQSMPLISLKTNLNRQIQLLNEARDNDEQQQHSPFTTIHQCSQIRWLSVYDLLESIKRSHEPLRALLLECKQSHRIEKINMVIVNQLIDFFQPWRNVLKELQRGNAPSLYVVFPCINYLQEDLRKRERQGKSDDYILASFFHPKFKQLMPATAAQRAECYRACRVSMPKTTGMTTTNDEDEPTRKKPKKFLEQLMDSEITKTKYSTIARDEVDLYIDFKISEEKDYDNPLSFWKEHENIFPHLASVARRIFSIPCSSAAVERQFSAAGQLINQRRSNLDPTIVNNILFLRSIENNKRKD</sequence>
<dbReference type="Gene3D" id="1.10.10.1070">
    <property type="entry name" value="Zinc finger, BED domain-containing"/>
    <property type="match status" value="1"/>
</dbReference>
<evidence type="ECO:0000256" key="3">
    <source>
        <dbReference type="PROSITE-ProRule" id="PRU00339"/>
    </source>
</evidence>
<dbReference type="AlphaFoldDB" id="A0A818W0Q5"/>
<dbReference type="Pfam" id="PF13374">
    <property type="entry name" value="TPR_10"/>
    <property type="match status" value="1"/>
</dbReference>
<dbReference type="InterPro" id="IPR012337">
    <property type="entry name" value="RNaseH-like_sf"/>
</dbReference>
<dbReference type="Proteomes" id="UP000663836">
    <property type="component" value="Unassembled WGS sequence"/>
</dbReference>
<gene>
    <name evidence="7" type="ORF">JBS370_LOCUS10613</name>
</gene>
<dbReference type="EMBL" id="CAJOBD010000778">
    <property type="protein sequence ID" value="CAF3718132.1"/>
    <property type="molecule type" value="Genomic_DNA"/>
</dbReference>
<dbReference type="InterPro" id="IPR011990">
    <property type="entry name" value="TPR-like_helical_dom_sf"/>
</dbReference>
<dbReference type="Gene3D" id="1.25.40.10">
    <property type="entry name" value="Tetratricopeptide repeat domain"/>
    <property type="match status" value="2"/>
</dbReference>
<dbReference type="PANTHER" id="PTHR45641:SF19">
    <property type="entry name" value="NEPHROCYSTIN-3"/>
    <property type="match status" value="1"/>
</dbReference>
<evidence type="ECO:0008006" key="9">
    <source>
        <dbReference type="Google" id="ProtNLM"/>
    </source>
</evidence>
<feature type="repeat" description="TPR" evidence="3">
    <location>
        <begin position="175"/>
        <end position="208"/>
    </location>
</feature>
<feature type="repeat" description="TPR" evidence="3">
    <location>
        <begin position="7"/>
        <end position="40"/>
    </location>
</feature>
<dbReference type="SUPFAM" id="SSF140996">
    <property type="entry name" value="Hermes dimerisation domain"/>
    <property type="match status" value="1"/>
</dbReference>
<evidence type="ECO:0000256" key="1">
    <source>
        <dbReference type="ARBA" id="ARBA00022737"/>
    </source>
</evidence>
<evidence type="ECO:0000256" key="2">
    <source>
        <dbReference type="ARBA" id="ARBA00022803"/>
    </source>
</evidence>
<evidence type="ECO:0000259" key="6">
    <source>
        <dbReference type="Pfam" id="PF10683"/>
    </source>
</evidence>
<dbReference type="InterPro" id="IPR008906">
    <property type="entry name" value="HATC_C_dom"/>
</dbReference>
<dbReference type="Pfam" id="PF13424">
    <property type="entry name" value="TPR_12"/>
    <property type="match status" value="2"/>
</dbReference>
<evidence type="ECO:0000256" key="4">
    <source>
        <dbReference type="SAM" id="MobiDB-lite"/>
    </source>
</evidence>
<dbReference type="InterPro" id="IPR018473">
    <property type="entry name" value="Hermes_transposase_DNA-db"/>
</dbReference>
<feature type="region of interest" description="Disordered" evidence="4">
    <location>
        <begin position="345"/>
        <end position="373"/>
    </location>
</feature>
<organism evidence="7 8">
    <name type="scientific">Rotaria sordida</name>
    <dbReference type="NCBI Taxonomy" id="392033"/>
    <lineage>
        <taxon>Eukaryota</taxon>
        <taxon>Metazoa</taxon>
        <taxon>Spiralia</taxon>
        <taxon>Gnathifera</taxon>
        <taxon>Rotifera</taxon>
        <taxon>Eurotatoria</taxon>
        <taxon>Bdelloidea</taxon>
        <taxon>Philodinida</taxon>
        <taxon>Philodinidae</taxon>
        <taxon>Rotaria</taxon>
    </lineage>
</organism>
<feature type="repeat" description="TPR" evidence="3">
    <location>
        <begin position="49"/>
        <end position="82"/>
    </location>
</feature>
<evidence type="ECO:0000313" key="8">
    <source>
        <dbReference type="Proteomes" id="UP000663836"/>
    </source>
</evidence>
<feature type="repeat" description="TPR" evidence="3">
    <location>
        <begin position="133"/>
        <end position="166"/>
    </location>
</feature>
<evidence type="ECO:0000259" key="5">
    <source>
        <dbReference type="Pfam" id="PF05699"/>
    </source>
</evidence>
<feature type="domain" description="Hermes trasposase DNA-binding" evidence="6">
    <location>
        <begin position="386"/>
        <end position="442"/>
    </location>
</feature>
<comment type="caution">
    <text evidence="7">The sequence shown here is derived from an EMBL/GenBank/DDBJ whole genome shotgun (WGS) entry which is preliminary data.</text>
</comment>
<dbReference type="GO" id="GO:0046983">
    <property type="term" value="F:protein dimerization activity"/>
    <property type="evidence" value="ECO:0007669"/>
    <property type="project" value="InterPro"/>
</dbReference>
<keyword evidence="2 3" id="KW-0802">TPR repeat</keyword>
<dbReference type="Pfam" id="PF05699">
    <property type="entry name" value="Dimer_Tnp_hAT"/>
    <property type="match status" value="1"/>
</dbReference>
<dbReference type="Pfam" id="PF10683">
    <property type="entry name" value="DBD_Tnp_Hermes"/>
    <property type="match status" value="1"/>
</dbReference>
<dbReference type="SMART" id="SM00028">
    <property type="entry name" value="TPR"/>
    <property type="match status" value="5"/>
</dbReference>
<feature type="repeat" description="TPR" evidence="3">
    <location>
        <begin position="91"/>
        <end position="124"/>
    </location>
</feature>
<dbReference type="SUPFAM" id="SSF53098">
    <property type="entry name" value="Ribonuclease H-like"/>
    <property type="match status" value="1"/>
</dbReference>
<evidence type="ECO:0000313" key="7">
    <source>
        <dbReference type="EMBL" id="CAF3718132.1"/>
    </source>
</evidence>
<keyword evidence="1" id="KW-0677">Repeat</keyword>
<reference evidence="7" key="1">
    <citation type="submission" date="2021-02" db="EMBL/GenBank/DDBJ databases">
        <authorList>
            <person name="Nowell W R."/>
        </authorList>
    </citation>
    <scope>NUCLEOTIDE SEQUENCE</scope>
</reference>
<proteinExistence type="predicted"/>
<dbReference type="PROSITE" id="PS50005">
    <property type="entry name" value="TPR"/>
    <property type="match status" value="5"/>
</dbReference>
<dbReference type="InterPro" id="IPR019734">
    <property type="entry name" value="TPR_rpt"/>
</dbReference>
<feature type="non-terminal residue" evidence="7">
    <location>
        <position position="1"/>
    </location>
</feature>
<dbReference type="SUPFAM" id="SSF48452">
    <property type="entry name" value="TPR-like"/>
    <property type="match status" value="1"/>
</dbReference>
<accession>A0A818W0Q5</accession>
<feature type="domain" description="HAT C-terminal dimerisation" evidence="5">
    <location>
        <begin position="876"/>
        <end position="956"/>
    </location>
</feature>